<dbReference type="EMBL" id="AGDZ01000036">
    <property type="protein sequence ID" value="EMB20048.1"/>
    <property type="molecule type" value="Genomic_DNA"/>
</dbReference>
<dbReference type="PATRIC" id="fig|999437.3.peg.2599"/>
<organism evidence="1 2">
    <name type="scientific">Treponema denticola SP33</name>
    <dbReference type="NCBI Taxonomy" id="999437"/>
    <lineage>
        <taxon>Bacteria</taxon>
        <taxon>Pseudomonadati</taxon>
        <taxon>Spirochaetota</taxon>
        <taxon>Spirochaetia</taxon>
        <taxon>Spirochaetales</taxon>
        <taxon>Treponemataceae</taxon>
        <taxon>Treponema</taxon>
    </lineage>
</organism>
<evidence type="ECO:0008006" key="3">
    <source>
        <dbReference type="Google" id="ProtNLM"/>
    </source>
</evidence>
<dbReference type="RefSeq" id="WP_010697543.1">
    <property type="nucleotide sequence ID" value="NZ_KB442454.1"/>
</dbReference>
<accession>M2BEK9</accession>
<sequence>MLKILSWNCQYEYYLRQGLSEPKFKAITLYNFDVLVIQECTKKEFDMVKREFKYKNWYCDDIEDSVLGIAIFSNTVKIEFTESFNRNYRYVVPYKLITNGNEITLFSVWIKAPLDNTKNYVKVLFDAIDYYRPKDKAIIVGDINVGSNNENIDRYKELCSTLEKYHFFNAASNTKYEFMNTHWNNNGSFYQNDYCFYTNDIMIISVIIPKNDQWIKVNNSYKWDHLSDHSPIIVNFNI</sequence>
<evidence type="ECO:0000313" key="2">
    <source>
        <dbReference type="Proteomes" id="UP000016183"/>
    </source>
</evidence>
<dbReference type="AlphaFoldDB" id="M2BEK9"/>
<proteinExistence type="predicted"/>
<protein>
    <recommendedName>
        <fullName evidence="3">Endonuclease/exonuclease/phosphatase domain-containing protein</fullName>
    </recommendedName>
</protein>
<gene>
    <name evidence="1" type="ORF">HMPREF9733_02520</name>
</gene>
<dbReference type="InterPro" id="IPR036691">
    <property type="entry name" value="Endo/exonu/phosph_ase_sf"/>
</dbReference>
<dbReference type="SUPFAM" id="SSF56219">
    <property type="entry name" value="DNase I-like"/>
    <property type="match status" value="1"/>
</dbReference>
<dbReference type="HOGENOM" id="CLU_1165402_0_0_12"/>
<dbReference type="Proteomes" id="UP000016183">
    <property type="component" value="Unassembled WGS sequence"/>
</dbReference>
<reference evidence="1 2" key="1">
    <citation type="submission" date="2012-01" db="EMBL/GenBank/DDBJ databases">
        <title>The Genome Sequence of Treponema denticola SP33.</title>
        <authorList>
            <consortium name="The Broad Institute Genome Sequencing Platform"/>
            <person name="Earl A."/>
            <person name="Ward D."/>
            <person name="Feldgarden M."/>
            <person name="Gevers D."/>
            <person name="Blanton J.M."/>
            <person name="Fenno C.J."/>
            <person name="Baranova O.V."/>
            <person name="Mathney J."/>
            <person name="Dewhirst F.E."/>
            <person name="Izard J."/>
            <person name="Young S.K."/>
            <person name="Zeng Q."/>
            <person name="Gargeya S."/>
            <person name="Fitzgerald M."/>
            <person name="Haas B."/>
            <person name="Abouelleil A."/>
            <person name="Alvarado L."/>
            <person name="Arachchi H.M."/>
            <person name="Berlin A."/>
            <person name="Chapman S.B."/>
            <person name="Gearin G."/>
            <person name="Goldberg J."/>
            <person name="Griggs A."/>
            <person name="Gujja S."/>
            <person name="Hansen M."/>
            <person name="Heiman D."/>
            <person name="Howarth C."/>
            <person name="Larimer J."/>
            <person name="Lui A."/>
            <person name="MacDonald P.J.P."/>
            <person name="McCowen C."/>
            <person name="Montmayeur A."/>
            <person name="Murphy C."/>
            <person name="Neiman D."/>
            <person name="Pearson M."/>
            <person name="Priest M."/>
            <person name="Roberts A."/>
            <person name="Saif S."/>
            <person name="Shea T."/>
            <person name="Sisk P."/>
            <person name="Stolte C."/>
            <person name="Sykes S."/>
            <person name="Wortman J."/>
            <person name="Nusbaum C."/>
            <person name="Birren B."/>
        </authorList>
    </citation>
    <scope>NUCLEOTIDE SEQUENCE [LARGE SCALE GENOMIC DNA]</scope>
    <source>
        <strain evidence="1 2">SP33</strain>
    </source>
</reference>
<comment type="caution">
    <text evidence="1">The sequence shown here is derived from an EMBL/GenBank/DDBJ whole genome shotgun (WGS) entry which is preliminary data.</text>
</comment>
<dbReference type="OrthoDB" id="583592at2"/>
<evidence type="ECO:0000313" key="1">
    <source>
        <dbReference type="EMBL" id="EMB20048.1"/>
    </source>
</evidence>
<dbReference type="Gene3D" id="3.60.10.10">
    <property type="entry name" value="Endonuclease/exonuclease/phosphatase"/>
    <property type="match status" value="1"/>
</dbReference>
<name>M2BEK9_TREDN</name>